<evidence type="ECO:0000313" key="2">
    <source>
        <dbReference type="Proteomes" id="UP000679779"/>
    </source>
</evidence>
<dbReference type="AlphaFoldDB" id="A0A919XJT9"/>
<keyword evidence="2" id="KW-1185">Reference proteome</keyword>
<organism evidence="1 2">
    <name type="scientific">Paenibacillus albilobatus</name>
    <dbReference type="NCBI Taxonomy" id="2716884"/>
    <lineage>
        <taxon>Bacteria</taxon>
        <taxon>Bacillati</taxon>
        <taxon>Bacillota</taxon>
        <taxon>Bacilli</taxon>
        <taxon>Bacillales</taxon>
        <taxon>Paenibacillaceae</taxon>
        <taxon>Paenibacillus</taxon>
    </lineage>
</organism>
<comment type="caution">
    <text evidence="1">The sequence shown here is derived from an EMBL/GenBank/DDBJ whole genome shotgun (WGS) entry which is preliminary data.</text>
</comment>
<proteinExistence type="predicted"/>
<reference evidence="1" key="1">
    <citation type="submission" date="2021-03" db="EMBL/GenBank/DDBJ databases">
        <title>Antimicrobial resistance genes in bacteria isolated from Japanese honey, and their potential for conferring macrolide and lincosamide resistance in the American foulbrood pathogen Paenibacillus larvae.</title>
        <authorList>
            <person name="Okamoto M."/>
            <person name="Kumagai M."/>
            <person name="Kanamori H."/>
            <person name="Takamatsu D."/>
        </authorList>
    </citation>
    <scope>NUCLEOTIDE SEQUENCE</scope>
    <source>
        <strain evidence="1">J2TS6</strain>
    </source>
</reference>
<evidence type="ECO:0000313" key="1">
    <source>
        <dbReference type="EMBL" id="GIO31790.1"/>
    </source>
</evidence>
<name>A0A919XJT9_9BACL</name>
<dbReference type="RefSeq" id="WP_160042685.1">
    <property type="nucleotide sequence ID" value="NZ_BORQ01000003.1"/>
</dbReference>
<protein>
    <submittedName>
        <fullName evidence="1">Uncharacterized protein</fullName>
    </submittedName>
</protein>
<sequence length="174" mass="20518">MTDIEIIGDRQELFKRMKISELDFKDLCNSLDAWKMKSEDLFYCASVLELQLKNELKSISIDSKVTASIDRISSTYMLLIGYSFELLIKTIYVSRNLQPVFDHNLFLQINRLNIVISDAEKHLLGRLTDVIYWEGRYPTPKKIDYFKEKRNVIVLSHDLVIIHDLYERLRAQIL</sequence>
<dbReference type="Proteomes" id="UP000679779">
    <property type="component" value="Unassembled WGS sequence"/>
</dbReference>
<dbReference type="EMBL" id="BORQ01000003">
    <property type="protein sequence ID" value="GIO31790.1"/>
    <property type="molecule type" value="Genomic_DNA"/>
</dbReference>
<accession>A0A919XJT9</accession>
<gene>
    <name evidence="1" type="ORF">J2TS6_29310</name>
</gene>